<dbReference type="InterPro" id="IPR020846">
    <property type="entry name" value="MFS_dom"/>
</dbReference>
<protein>
    <submittedName>
        <fullName evidence="9">MFS transporter</fullName>
    </submittedName>
</protein>
<feature type="transmembrane region" description="Helical" evidence="7">
    <location>
        <begin position="235"/>
        <end position="256"/>
    </location>
</feature>
<accession>A0A848EAH8</accession>
<evidence type="ECO:0000259" key="8">
    <source>
        <dbReference type="PROSITE" id="PS50850"/>
    </source>
</evidence>
<dbReference type="InterPro" id="IPR050171">
    <property type="entry name" value="MFS_Transporters"/>
</dbReference>
<dbReference type="Pfam" id="PF07690">
    <property type="entry name" value="MFS_1"/>
    <property type="match status" value="1"/>
</dbReference>
<keyword evidence="2" id="KW-0813">Transport</keyword>
<feature type="transmembrane region" description="Helical" evidence="7">
    <location>
        <begin position="129"/>
        <end position="150"/>
    </location>
</feature>
<evidence type="ECO:0000256" key="6">
    <source>
        <dbReference type="ARBA" id="ARBA00023136"/>
    </source>
</evidence>
<dbReference type="InterPro" id="IPR011701">
    <property type="entry name" value="MFS"/>
</dbReference>
<keyword evidence="10" id="KW-1185">Reference proteome</keyword>
<dbReference type="Gene3D" id="1.20.1250.20">
    <property type="entry name" value="MFS general substrate transporter like domains"/>
    <property type="match status" value="1"/>
</dbReference>
<keyword evidence="4 7" id="KW-0812">Transmembrane</keyword>
<evidence type="ECO:0000256" key="5">
    <source>
        <dbReference type="ARBA" id="ARBA00022989"/>
    </source>
</evidence>
<evidence type="ECO:0000313" key="10">
    <source>
        <dbReference type="Proteomes" id="UP000548582"/>
    </source>
</evidence>
<feature type="transmembrane region" description="Helical" evidence="7">
    <location>
        <begin position="43"/>
        <end position="63"/>
    </location>
</feature>
<feature type="transmembrane region" description="Helical" evidence="7">
    <location>
        <begin position="98"/>
        <end position="117"/>
    </location>
</feature>
<organism evidence="9 10">
    <name type="scientific">Neoroseomonas marina</name>
    <dbReference type="NCBI Taxonomy" id="1232220"/>
    <lineage>
        <taxon>Bacteria</taxon>
        <taxon>Pseudomonadati</taxon>
        <taxon>Pseudomonadota</taxon>
        <taxon>Alphaproteobacteria</taxon>
        <taxon>Acetobacterales</taxon>
        <taxon>Acetobacteraceae</taxon>
        <taxon>Neoroseomonas</taxon>
    </lineage>
</organism>
<sequence length="384" mass="39606">MRGAIPFLCAVFAVRAALGALFQAPGAAGPVLVPEFGLDWTAFGTLVGLFWFPGLVLVYPLGLAARRLGDRTGSLLGLGFLTLGAVVCAAAVDSAVPLYAGRLLMGVGTVLVILLMTKMMQDRFQGADLFLAMSVYVLGWPIGIAAAQAVLPPLALNLGWQLPFLVAAVAGALAFVALAAASRQVERPPAPPPGQARLTGREVRLMCLAGASWACVNGTYMVLVTFAPPLLVERGLSVASAGFATSLMSWVNILAVPAGAVIARRAALVLPMVVGCITAAAVLAALLPFADVGLAALLLAAHGLLYALPITIFSALPALAVPPERRAQGLGVYFIFFYAGCTGFPPVAGWLADRAGTVAPVIFAAGLLMAALAFFLAFRRLVAR</sequence>
<evidence type="ECO:0000313" key="9">
    <source>
        <dbReference type="EMBL" id="NMJ40559.1"/>
    </source>
</evidence>
<comment type="caution">
    <text evidence="9">The sequence shown here is derived from an EMBL/GenBank/DDBJ whole genome shotgun (WGS) entry which is preliminary data.</text>
</comment>
<evidence type="ECO:0000256" key="1">
    <source>
        <dbReference type="ARBA" id="ARBA00004651"/>
    </source>
</evidence>
<evidence type="ECO:0000256" key="2">
    <source>
        <dbReference type="ARBA" id="ARBA00022448"/>
    </source>
</evidence>
<feature type="transmembrane region" description="Helical" evidence="7">
    <location>
        <begin position="75"/>
        <end position="92"/>
    </location>
</feature>
<feature type="transmembrane region" description="Helical" evidence="7">
    <location>
        <begin position="203"/>
        <end position="223"/>
    </location>
</feature>
<proteinExistence type="predicted"/>
<keyword evidence="6 7" id="KW-0472">Membrane</keyword>
<dbReference type="Proteomes" id="UP000548582">
    <property type="component" value="Unassembled WGS sequence"/>
</dbReference>
<feature type="transmembrane region" description="Helical" evidence="7">
    <location>
        <begin position="296"/>
        <end position="320"/>
    </location>
</feature>
<feature type="transmembrane region" description="Helical" evidence="7">
    <location>
        <begin position="332"/>
        <end position="352"/>
    </location>
</feature>
<dbReference type="InterPro" id="IPR036259">
    <property type="entry name" value="MFS_trans_sf"/>
</dbReference>
<comment type="subcellular location">
    <subcellularLocation>
        <location evidence="1">Cell membrane</location>
        <topology evidence="1">Multi-pass membrane protein</topology>
    </subcellularLocation>
</comment>
<dbReference type="EMBL" id="JABBKX010000001">
    <property type="protein sequence ID" value="NMJ40559.1"/>
    <property type="molecule type" value="Genomic_DNA"/>
</dbReference>
<dbReference type="RefSeq" id="WP_170052771.1">
    <property type="nucleotide sequence ID" value="NZ_JABBKX010000001.1"/>
</dbReference>
<dbReference type="PANTHER" id="PTHR23517">
    <property type="entry name" value="RESISTANCE PROTEIN MDTM, PUTATIVE-RELATED-RELATED"/>
    <property type="match status" value="1"/>
</dbReference>
<evidence type="ECO:0000256" key="3">
    <source>
        <dbReference type="ARBA" id="ARBA00022475"/>
    </source>
</evidence>
<dbReference type="GO" id="GO:0005886">
    <property type="term" value="C:plasma membrane"/>
    <property type="evidence" value="ECO:0007669"/>
    <property type="project" value="UniProtKB-SubCell"/>
</dbReference>
<dbReference type="AlphaFoldDB" id="A0A848EAH8"/>
<feature type="domain" description="Major facilitator superfamily (MFS) profile" evidence="8">
    <location>
        <begin position="1"/>
        <end position="382"/>
    </location>
</feature>
<feature type="transmembrane region" description="Helical" evidence="7">
    <location>
        <begin position="358"/>
        <end position="378"/>
    </location>
</feature>
<dbReference type="GO" id="GO:0022857">
    <property type="term" value="F:transmembrane transporter activity"/>
    <property type="evidence" value="ECO:0007669"/>
    <property type="project" value="InterPro"/>
</dbReference>
<name>A0A848EAH8_9PROT</name>
<keyword evidence="3" id="KW-1003">Cell membrane</keyword>
<dbReference type="PROSITE" id="PS50850">
    <property type="entry name" value="MFS"/>
    <property type="match status" value="1"/>
</dbReference>
<evidence type="ECO:0000256" key="4">
    <source>
        <dbReference type="ARBA" id="ARBA00022692"/>
    </source>
</evidence>
<evidence type="ECO:0000256" key="7">
    <source>
        <dbReference type="SAM" id="Phobius"/>
    </source>
</evidence>
<gene>
    <name evidence="9" type="ORF">GWK16_04865</name>
</gene>
<keyword evidence="5 7" id="KW-1133">Transmembrane helix</keyword>
<feature type="transmembrane region" description="Helical" evidence="7">
    <location>
        <begin position="162"/>
        <end position="182"/>
    </location>
</feature>
<feature type="transmembrane region" description="Helical" evidence="7">
    <location>
        <begin position="268"/>
        <end position="290"/>
    </location>
</feature>
<dbReference type="SUPFAM" id="SSF103473">
    <property type="entry name" value="MFS general substrate transporter"/>
    <property type="match status" value="1"/>
</dbReference>
<reference evidence="9 10" key="1">
    <citation type="submission" date="2020-03" db="EMBL/GenBank/DDBJ databases">
        <authorList>
            <person name="Sun Q."/>
        </authorList>
    </citation>
    <scope>NUCLEOTIDE SEQUENCE [LARGE SCALE GENOMIC DNA]</scope>
    <source>
        <strain evidence="9 10">JC162</strain>
    </source>
</reference>